<gene>
    <name evidence="2" type="ORF">V6N12_063050</name>
</gene>
<evidence type="ECO:0000313" key="2">
    <source>
        <dbReference type="EMBL" id="KAK8575375.1"/>
    </source>
</evidence>
<feature type="region of interest" description="Disordered" evidence="1">
    <location>
        <begin position="1"/>
        <end position="75"/>
    </location>
</feature>
<feature type="compositionally biased region" description="Polar residues" evidence="1">
    <location>
        <begin position="1"/>
        <end position="12"/>
    </location>
</feature>
<feature type="region of interest" description="Disordered" evidence="1">
    <location>
        <begin position="113"/>
        <end position="138"/>
    </location>
</feature>
<dbReference type="Proteomes" id="UP001472677">
    <property type="component" value="Unassembled WGS sequence"/>
</dbReference>
<evidence type="ECO:0000256" key="1">
    <source>
        <dbReference type="SAM" id="MobiDB-lite"/>
    </source>
</evidence>
<keyword evidence="3" id="KW-1185">Reference proteome</keyword>
<organism evidence="2 3">
    <name type="scientific">Hibiscus sabdariffa</name>
    <name type="common">roselle</name>
    <dbReference type="NCBI Taxonomy" id="183260"/>
    <lineage>
        <taxon>Eukaryota</taxon>
        <taxon>Viridiplantae</taxon>
        <taxon>Streptophyta</taxon>
        <taxon>Embryophyta</taxon>
        <taxon>Tracheophyta</taxon>
        <taxon>Spermatophyta</taxon>
        <taxon>Magnoliopsida</taxon>
        <taxon>eudicotyledons</taxon>
        <taxon>Gunneridae</taxon>
        <taxon>Pentapetalae</taxon>
        <taxon>rosids</taxon>
        <taxon>malvids</taxon>
        <taxon>Malvales</taxon>
        <taxon>Malvaceae</taxon>
        <taxon>Malvoideae</taxon>
        <taxon>Hibiscus</taxon>
    </lineage>
</organism>
<evidence type="ECO:0000313" key="3">
    <source>
        <dbReference type="Proteomes" id="UP001472677"/>
    </source>
</evidence>
<sequence>MESSSEGTNKSSPIRCRSEDMMEDDVLNADHASKSGKGQLELNQNEKAIRVGHSQAKTKTKKTVNGNGSFERTGQPNYVRDMCLFPNLMASEVNLVKRKSSWVDDVKNERSWLNSEGESDRDFLPELSPKQCSKTGDEEEDVKELACLEVG</sequence>
<reference evidence="2 3" key="1">
    <citation type="journal article" date="2024" name="G3 (Bethesda)">
        <title>Genome assembly of Hibiscus sabdariffa L. provides insights into metabolisms of medicinal natural products.</title>
        <authorList>
            <person name="Kim T."/>
        </authorList>
    </citation>
    <scope>NUCLEOTIDE SEQUENCE [LARGE SCALE GENOMIC DNA]</scope>
    <source>
        <strain evidence="2">TK-2024</strain>
        <tissue evidence="2">Old leaves</tissue>
    </source>
</reference>
<dbReference type="EMBL" id="JBBPBM010000007">
    <property type="protein sequence ID" value="KAK8575375.1"/>
    <property type="molecule type" value="Genomic_DNA"/>
</dbReference>
<feature type="compositionally biased region" description="Polar residues" evidence="1">
    <location>
        <begin position="64"/>
        <end position="75"/>
    </location>
</feature>
<comment type="caution">
    <text evidence="2">The sequence shown here is derived from an EMBL/GenBank/DDBJ whole genome shotgun (WGS) entry which is preliminary data.</text>
</comment>
<protein>
    <submittedName>
        <fullName evidence="2">Uncharacterized protein</fullName>
    </submittedName>
</protein>
<name>A0ABR2FAL7_9ROSI</name>
<proteinExistence type="predicted"/>
<accession>A0ABR2FAL7</accession>